<evidence type="ECO:0000313" key="2">
    <source>
        <dbReference type="EMBL" id="CAK8694023.1"/>
    </source>
</evidence>
<evidence type="ECO:0000256" key="1">
    <source>
        <dbReference type="SAM" id="MobiDB-lite"/>
    </source>
</evidence>
<keyword evidence="3" id="KW-1185">Reference proteome</keyword>
<feature type="compositionally biased region" description="Polar residues" evidence="1">
    <location>
        <begin position="42"/>
        <end position="64"/>
    </location>
</feature>
<feature type="region of interest" description="Disordered" evidence="1">
    <location>
        <begin position="1"/>
        <end position="64"/>
    </location>
</feature>
<comment type="caution">
    <text evidence="2">The sequence shown here is derived from an EMBL/GenBank/DDBJ whole genome shotgun (WGS) entry which is preliminary data.</text>
</comment>
<evidence type="ECO:0000313" key="3">
    <source>
        <dbReference type="Proteomes" id="UP001642483"/>
    </source>
</evidence>
<protein>
    <submittedName>
        <fullName evidence="2">Uncharacterized protein</fullName>
    </submittedName>
</protein>
<reference evidence="2 3" key="1">
    <citation type="submission" date="2024-02" db="EMBL/GenBank/DDBJ databases">
        <authorList>
            <person name="Daric V."/>
            <person name="Darras S."/>
        </authorList>
    </citation>
    <scope>NUCLEOTIDE SEQUENCE [LARGE SCALE GENOMIC DNA]</scope>
</reference>
<dbReference type="Proteomes" id="UP001642483">
    <property type="component" value="Unassembled WGS sequence"/>
</dbReference>
<organism evidence="2 3">
    <name type="scientific">Clavelina lepadiformis</name>
    <name type="common">Light-bulb sea squirt</name>
    <name type="synonym">Ascidia lepadiformis</name>
    <dbReference type="NCBI Taxonomy" id="159417"/>
    <lineage>
        <taxon>Eukaryota</taxon>
        <taxon>Metazoa</taxon>
        <taxon>Chordata</taxon>
        <taxon>Tunicata</taxon>
        <taxon>Ascidiacea</taxon>
        <taxon>Aplousobranchia</taxon>
        <taxon>Clavelinidae</taxon>
        <taxon>Clavelina</taxon>
    </lineage>
</organism>
<feature type="compositionally biased region" description="Low complexity" evidence="1">
    <location>
        <begin position="14"/>
        <end position="34"/>
    </location>
</feature>
<gene>
    <name evidence="2" type="ORF">CVLEPA_LOCUS27296</name>
</gene>
<dbReference type="EMBL" id="CAWYQH010000141">
    <property type="protein sequence ID" value="CAK8694023.1"/>
    <property type="molecule type" value="Genomic_DNA"/>
</dbReference>
<accession>A0ABP0GSH4</accession>
<sequence length="135" mass="14696">MSSSMSSQKPTSPPATSGRPSTSPPASSSQPSTSHWLPGISRPSSSNGSLTSGTPIFPLPTSNSFSCRYKEADDRGKKMCPLVEVRHENYETAMAVVQSVLTYLKGKNRELKNHNTRLLGRIAELEGTVRQYRQA</sequence>
<proteinExistence type="predicted"/>
<name>A0ABP0GSH4_CLALP</name>